<dbReference type="AlphaFoldDB" id="A0A0R1MGM5"/>
<name>A0A0R1MGM5_9LACO</name>
<feature type="region of interest" description="Disordered" evidence="1">
    <location>
        <begin position="1"/>
        <end position="21"/>
    </location>
</feature>
<evidence type="ECO:0000313" key="2">
    <source>
        <dbReference type="EMBL" id="KRL07062.1"/>
    </source>
</evidence>
<dbReference type="EMBL" id="AZEC01000037">
    <property type="protein sequence ID" value="KRL07062.1"/>
    <property type="molecule type" value="Genomic_DNA"/>
</dbReference>
<accession>A0A0R1MGM5</accession>
<evidence type="ECO:0000256" key="1">
    <source>
        <dbReference type="SAM" id="MobiDB-lite"/>
    </source>
</evidence>
<gene>
    <name evidence="2" type="ORF">FD09_GL002057</name>
</gene>
<reference evidence="2 3" key="1">
    <citation type="journal article" date="2015" name="Genome Announc.">
        <title>Expanding the biotechnology potential of lactobacilli through comparative genomics of 213 strains and associated genera.</title>
        <authorList>
            <person name="Sun Z."/>
            <person name="Harris H.M."/>
            <person name="McCann A."/>
            <person name="Guo C."/>
            <person name="Argimon S."/>
            <person name="Zhang W."/>
            <person name="Yang X."/>
            <person name="Jeffery I.B."/>
            <person name="Cooney J.C."/>
            <person name="Kagawa T.F."/>
            <person name="Liu W."/>
            <person name="Song Y."/>
            <person name="Salvetti E."/>
            <person name="Wrobel A."/>
            <person name="Rasinkangas P."/>
            <person name="Parkhill J."/>
            <person name="Rea M.C."/>
            <person name="O'Sullivan O."/>
            <person name="Ritari J."/>
            <person name="Douillard F.P."/>
            <person name="Paul Ross R."/>
            <person name="Yang R."/>
            <person name="Briner A.E."/>
            <person name="Felis G.E."/>
            <person name="de Vos W.M."/>
            <person name="Barrangou R."/>
            <person name="Klaenhammer T.R."/>
            <person name="Caufield P.W."/>
            <person name="Cui Y."/>
            <person name="Zhang H."/>
            <person name="O'Toole P.W."/>
        </authorList>
    </citation>
    <scope>NUCLEOTIDE SEQUENCE [LARGE SCALE GENOMIC DNA]</scope>
    <source>
        <strain evidence="2 3">DSM 12744</strain>
    </source>
</reference>
<keyword evidence="3" id="KW-1185">Reference proteome</keyword>
<organism evidence="2 3">
    <name type="scientific">Schleiferilactobacillus perolens DSM 12744</name>
    <dbReference type="NCBI Taxonomy" id="1423792"/>
    <lineage>
        <taxon>Bacteria</taxon>
        <taxon>Bacillati</taxon>
        <taxon>Bacillota</taxon>
        <taxon>Bacilli</taxon>
        <taxon>Lactobacillales</taxon>
        <taxon>Lactobacillaceae</taxon>
        <taxon>Schleiferilactobacillus</taxon>
    </lineage>
</organism>
<sequence>MSRKQALVSPSPVAANDSGQAGSAWSGFGATAPKGFKKTFQRFLLIRLFWFVL</sequence>
<protein>
    <submittedName>
        <fullName evidence="2">Uncharacterized protein</fullName>
    </submittedName>
</protein>
<evidence type="ECO:0000313" key="3">
    <source>
        <dbReference type="Proteomes" id="UP000051330"/>
    </source>
</evidence>
<comment type="caution">
    <text evidence="2">The sequence shown here is derived from an EMBL/GenBank/DDBJ whole genome shotgun (WGS) entry which is preliminary data.</text>
</comment>
<dbReference type="PATRIC" id="fig|1423792.3.peg.2097"/>
<proteinExistence type="predicted"/>
<dbReference type="Proteomes" id="UP000051330">
    <property type="component" value="Unassembled WGS sequence"/>
</dbReference>